<keyword evidence="3" id="KW-1185">Reference proteome</keyword>
<proteinExistence type="predicted"/>
<sequence>MAILVQNSLKKVITGQKPTDENQTKWEELDEKALSGIQLCLTNNVLQEVLMEKTTSMLWKKMETLCMTKSLTNRLLLKQCLYTFRMAEGSSIMAHISEFVTLLNEFNVQNFCEGLKENEDDSWKKTKRKKSLSEKSQFDGLTLVSENSHKEFVDLLRGAPLNHSTYDKNYFLFCQRQDLRTNLFEERGMIYPRMGRNLLNSIHRSCQFSSLENQPTSDDFGPQTLEEGFRICAAGTPIVTPFLCRSSDLHRHLQQCRDYRFRDQRTDQRQPTPRREILDVTCKKGKKQHR</sequence>
<protein>
    <submittedName>
        <fullName evidence="2">Uncharacterized protein</fullName>
    </submittedName>
</protein>
<gene>
    <name evidence="2" type="ORF">CXB51_009968</name>
</gene>
<name>A0A8J5YTN6_9ROSI</name>
<dbReference type="Proteomes" id="UP000701853">
    <property type="component" value="Chromosome 5"/>
</dbReference>
<dbReference type="OrthoDB" id="992545at2759"/>
<dbReference type="EMBL" id="JAHUZN010000005">
    <property type="protein sequence ID" value="KAG8492554.1"/>
    <property type="molecule type" value="Genomic_DNA"/>
</dbReference>
<dbReference type="Pfam" id="PF14223">
    <property type="entry name" value="Retrotran_gag_2"/>
    <property type="match status" value="1"/>
</dbReference>
<evidence type="ECO:0000313" key="3">
    <source>
        <dbReference type="Proteomes" id="UP000701853"/>
    </source>
</evidence>
<reference evidence="2 3" key="1">
    <citation type="journal article" date="2021" name="bioRxiv">
        <title>The Gossypium anomalum genome as a resource for cotton improvement and evolutionary analysis of hybrid incompatibility.</title>
        <authorList>
            <person name="Grover C.E."/>
            <person name="Yuan D."/>
            <person name="Arick M.A."/>
            <person name="Miller E.R."/>
            <person name="Hu G."/>
            <person name="Peterson D.G."/>
            <person name="Wendel J.F."/>
            <person name="Udall J.A."/>
        </authorList>
    </citation>
    <scope>NUCLEOTIDE SEQUENCE [LARGE SCALE GENOMIC DNA]</scope>
    <source>
        <strain evidence="2">JFW-Udall</strain>
        <tissue evidence="2">Leaf</tissue>
    </source>
</reference>
<organism evidence="2 3">
    <name type="scientific">Gossypium anomalum</name>
    <dbReference type="NCBI Taxonomy" id="47600"/>
    <lineage>
        <taxon>Eukaryota</taxon>
        <taxon>Viridiplantae</taxon>
        <taxon>Streptophyta</taxon>
        <taxon>Embryophyta</taxon>
        <taxon>Tracheophyta</taxon>
        <taxon>Spermatophyta</taxon>
        <taxon>Magnoliopsida</taxon>
        <taxon>eudicotyledons</taxon>
        <taxon>Gunneridae</taxon>
        <taxon>Pentapetalae</taxon>
        <taxon>rosids</taxon>
        <taxon>malvids</taxon>
        <taxon>Malvales</taxon>
        <taxon>Malvaceae</taxon>
        <taxon>Malvoideae</taxon>
        <taxon>Gossypium</taxon>
    </lineage>
</organism>
<comment type="caution">
    <text evidence="2">The sequence shown here is derived from an EMBL/GenBank/DDBJ whole genome shotgun (WGS) entry which is preliminary data.</text>
</comment>
<accession>A0A8J5YTN6</accession>
<dbReference type="AlphaFoldDB" id="A0A8J5YTN6"/>
<feature type="compositionally biased region" description="Basic and acidic residues" evidence="1">
    <location>
        <begin position="263"/>
        <end position="282"/>
    </location>
</feature>
<evidence type="ECO:0000313" key="2">
    <source>
        <dbReference type="EMBL" id="KAG8492554.1"/>
    </source>
</evidence>
<evidence type="ECO:0000256" key="1">
    <source>
        <dbReference type="SAM" id="MobiDB-lite"/>
    </source>
</evidence>
<feature type="region of interest" description="Disordered" evidence="1">
    <location>
        <begin position="263"/>
        <end position="290"/>
    </location>
</feature>